<name>A0A1H4X9K0_STRMJ</name>
<gene>
    <name evidence="2" type="ORF">SAMN04490356_6498</name>
</gene>
<feature type="region of interest" description="Disordered" evidence="1">
    <location>
        <begin position="96"/>
        <end position="130"/>
    </location>
</feature>
<organism evidence="2 3">
    <name type="scientific">Streptomyces melanosporofaciens</name>
    <dbReference type="NCBI Taxonomy" id="67327"/>
    <lineage>
        <taxon>Bacteria</taxon>
        <taxon>Bacillati</taxon>
        <taxon>Actinomycetota</taxon>
        <taxon>Actinomycetes</taxon>
        <taxon>Kitasatosporales</taxon>
        <taxon>Streptomycetaceae</taxon>
        <taxon>Streptomyces</taxon>
        <taxon>Streptomyces violaceusniger group</taxon>
    </lineage>
</organism>
<proteinExistence type="predicted"/>
<sequence length="130" mass="15048">MSAVSLWDDFDIPPQARTGRVTLNLYDQLSACAPKRPGTYPRISFDRFGLEAGVDRQHEDAEDTRRRLRWGPFAKIYKENDTSAFNAVACSPRQHFTSASRGRSHRQHPCRGERPEWWVRPPAADLPRRR</sequence>
<evidence type="ECO:0000313" key="2">
    <source>
        <dbReference type="EMBL" id="SED01374.1"/>
    </source>
</evidence>
<evidence type="ECO:0000313" key="3">
    <source>
        <dbReference type="Proteomes" id="UP000198609"/>
    </source>
</evidence>
<dbReference type="RefSeq" id="WP_167746432.1">
    <property type="nucleotide sequence ID" value="NZ_FNST01000002.1"/>
</dbReference>
<reference evidence="3" key="1">
    <citation type="submission" date="2016-10" db="EMBL/GenBank/DDBJ databases">
        <authorList>
            <person name="Varghese N."/>
            <person name="Submissions S."/>
        </authorList>
    </citation>
    <scope>NUCLEOTIDE SEQUENCE [LARGE SCALE GENOMIC DNA]</scope>
    <source>
        <strain evidence="3">DSM 40318</strain>
    </source>
</reference>
<dbReference type="Proteomes" id="UP000198609">
    <property type="component" value="Unassembled WGS sequence"/>
</dbReference>
<evidence type="ECO:0000256" key="1">
    <source>
        <dbReference type="SAM" id="MobiDB-lite"/>
    </source>
</evidence>
<keyword evidence="3" id="KW-1185">Reference proteome</keyword>
<accession>A0A1H4X9K0</accession>
<dbReference type="AlphaFoldDB" id="A0A1H4X9K0"/>
<dbReference type="EMBL" id="FNST01000002">
    <property type="protein sequence ID" value="SED01374.1"/>
    <property type="molecule type" value="Genomic_DNA"/>
</dbReference>
<protein>
    <submittedName>
        <fullName evidence="2">Uncharacterized protein</fullName>
    </submittedName>
</protein>